<evidence type="ECO:0000256" key="2">
    <source>
        <dbReference type="ARBA" id="ARBA00022884"/>
    </source>
</evidence>
<keyword evidence="3" id="KW-0133">Cell shape</keyword>
<keyword evidence="3" id="KW-0143">Chaperone</keyword>
<organism evidence="4 5">
    <name type="scientific">Paracidobacterium acidisoli</name>
    <dbReference type="NCBI Taxonomy" id="2303751"/>
    <lineage>
        <taxon>Bacteria</taxon>
        <taxon>Pseudomonadati</taxon>
        <taxon>Acidobacteriota</taxon>
        <taxon>Terriglobia</taxon>
        <taxon>Terriglobales</taxon>
        <taxon>Acidobacteriaceae</taxon>
        <taxon>Paracidobacterium</taxon>
    </lineage>
</organism>
<dbReference type="HAMAP" id="MF_00088">
    <property type="entry name" value="KhpA"/>
    <property type="match status" value="1"/>
</dbReference>
<keyword evidence="2 3" id="KW-0694">RNA-binding</keyword>
<dbReference type="PANTHER" id="PTHR34654:SF1">
    <property type="entry name" value="RNA-BINDING PROTEIN KHPA"/>
    <property type="match status" value="1"/>
</dbReference>
<gene>
    <name evidence="3" type="primary">khpA</name>
    <name evidence="4" type="ORF">D0Y96_00720</name>
</gene>
<comment type="similarity">
    <text evidence="3">Belongs to the KhpA RNA-binding protein family.</text>
</comment>
<dbReference type="Pfam" id="PF13083">
    <property type="entry name" value="KH_KhpA-B"/>
    <property type="match status" value="1"/>
</dbReference>
<dbReference type="EMBL" id="QVQT01000001">
    <property type="protein sequence ID" value="RFU18138.1"/>
    <property type="molecule type" value="Genomic_DNA"/>
</dbReference>
<accession>A0A372ITC6</accession>
<sequence length="84" mass="9243">MCALVIEIAKALVDEDEDVRVDVLVEPETTTLQLHVAEGDVAKLIGRHGHTARSLRTIISAASMKLKRRYALDIAGAKPWHEAQ</sequence>
<keyword evidence="3" id="KW-0961">Cell wall biogenesis/degradation</keyword>
<evidence type="ECO:0000256" key="3">
    <source>
        <dbReference type="HAMAP-Rule" id="MF_00088"/>
    </source>
</evidence>
<dbReference type="CDD" id="cd22533">
    <property type="entry name" value="KH-II_YlqC-like"/>
    <property type="match status" value="1"/>
</dbReference>
<dbReference type="GO" id="GO:0009252">
    <property type="term" value="P:peptidoglycan biosynthetic process"/>
    <property type="evidence" value="ECO:0007669"/>
    <property type="project" value="UniProtKB-UniRule"/>
</dbReference>
<comment type="subunit">
    <text evidence="3">Forms a complex with KhpB.</text>
</comment>
<dbReference type="AlphaFoldDB" id="A0A372ITC6"/>
<evidence type="ECO:0000313" key="4">
    <source>
        <dbReference type="EMBL" id="RFU18138.1"/>
    </source>
</evidence>
<dbReference type="GO" id="GO:0008360">
    <property type="term" value="P:regulation of cell shape"/>
    <property type="evidence" value="ECO:0007669"/>
    <property type="project" value="UniProtKB-KW"/>
</dbReference>
<name>A0A372ITC6_9BACT</name>
<keyword evidence="5" id="KW-1185">Reference proteome</keyword>
<dbReference type="GO" id="GO:0071555">
    <property type="term" value="P:cell wall organization"/>
    <property type="evidence" value="ECO:0007669"/>
    <property type="project" value="UniProtKB-KW"/>
</dbReference>
<dbReference type="GO" id="GO:0003723">
    <property type="term" value="F:RNA binding"/>
    <property type="evidence" value="ECO:0007669"/>
    <property type="project" value="UniProtKB-UniRule"/>
</dbReference>
<dbReference type="InterPro" id="IPR009019">
    <property type="entry name" value="KH_sf_prok-type"/>
</dbReference>
<dbReference type="GO" id="GO:0005737">
    <property type="term" value="C:cytoplasm"/>
    <property type="evidence" value="ECO:0007669"/>
    <property type="project" value="UniProtKB-SubCell"/>
</dbReference>
<dbReference type="Gene3D" id="3.30.300.20">
    <property type="match status" value="1"/>
</dbReference>
<dbReference type="InterPro" id="IPR020627">
    <property type="entry name" value="KhpA"/>
</dbReference>
<comment type="subcellular location">
    <subcellularLocation>
        <location evidence="3">Cytoplasm</location>
    </subcellularLocation>
</comment>
<dbReference type="InterPro" id="IPR015946">
    <property type="entry name" value="KH_dom-like_a/b"/>
</dbReference>
<comment type="function">
    <text evidence="3">A probable RNA chaperone. Forms a complex with KhpB which binds to cellular RNA and controls its expression. Plays a role in peptidoglycan (PG) homeostasis and cell length regulation.</text>
</comment>
<protein>
    <recommendedName>
        <fullName evidence="3">RNA-binding protein KhpA</fullName>
    </recommendedName>
    <alternativeName>
        <fullName evidence="3">KH-domain protein A</fullName>
    </alternativeName>
</protein>
<proteinExistence type="inferred from homology"/>
<dbReference type="PANTHER" id="PTHR34654">
    <property type="entry name" value="UPF0109 PROTEIN SCO5592"/>
    <property type="match status" value="1"/>
</dbReference>
<reference evidence="4 5" key="1">
    <citation type="submission" date="2018-08" db="EMBL/GenBank/DDBJ databases">
        <title>Acidipila sp. 4G-K13, an acidobacterium isolated from forest soil.</title>
        <authorList>
            <person name="Gao Z.-H."/>
            <person name="Qiu L.-H."/>
        </authorList>
    </citation>
    <scope>NUCLEOTIDE SEQUENCE [LARGE SCALE GENOMIC DNA]</scope>
    <source>
        <strain evidence="4 5">4G-K13</strain>
    </source>
</reference>
<evidence type="ECO:0000313" key="5">
    <source>
        <dbReference type="Proteomes" id="UP000264702"/>
    </source>
</evidence>
<keyword evidence="1 3" id="KW-0963">Cytoplasm</keyword>
<dbReference type="Proteomes" id="UP000264702">
    <property type="component" value="Unassembled WGS sequence"/>
</dbReference>
<dbReference type="SUPFAM" id="SSF54814">
    <property type="entry name" value="Prokaryotic type KH domain (KH-domain type II)"/>
    <property type="match status" value="1"/>
</dbReference>
<dbReference type="OrthoDB" id="9812389at2"/>
<evidence type="ECO:0000256" key="1">
    <source>
        <dbReference type="ARBA" id="ARBA00022490"/>
    </source>
</evidence>
<comment type="caution">
    <text evidence="4">The sequence shown here is derived from an EMBL/GenBank/DDBJ whole genome shotgun (WGS) entry which is preliminary data.</text>
</comment>